<dbReference type="AlphaFoldDB" id="A0AAE1G556"/>
<evidence type="ECO:0000256" key="1">
    <source>
        <dbReference type="PROSITE-ProRule" id="PRU00042"/>
    </source>
</evidence>
<gene>
    <name evidence="4" type="ORF">Pcinc_009480</name>
</gene>
<dbReference type="PANTHER" id="PTHR47027:SF20">
    <property type="entry name" value="REVERSE TRANSCRIPTASE-LIKE PROTEIN WITH RNA-DIRECTED DNA POLYMERASE DOMAIN"/>
    <property type="match status" value="1"/>
</dbReference>
<dbReference type="InterPro" id="IPR000477">
    <property type="entry name" value="RT_dom"/>
</dbReference>
<reference evidence="4" key="1">
    <citation type="submission" date="2023-10" db="EMBL/GenBank/DDBJ databases">
        <title>Genome assemblies of two species of porcelain crab, Petrolisthes cinctipes and Petrolisthes manimaculis (Anomura: Porcellanidae).</title>
        <authorList>
            <person name="Angst P."/>
        </authorList>
    </citation>
    <scope>NUCLEOTIDE SEQUENCE</scope>
    <source>
        <strain evidence="4">PB745_01</strain>
        <tissue evidence="4">Gill</tissue>
    </source>
</reference>
<evidence type="ECO:0000313" key="4">
    <source>
        <dbReference type="EMBL" id="KAK3886377.1"/>
    </source>
</evidence>
<dbReference type="InterPro" id="IPR013087">
    <property type="entry name" value="Znf_C2H2_type"/>
</dbReference>
<evidence type="ECO:0000313" key="5">
    <source>
        <dbReference type="Proteomes" id="UP001286313"/>
    </source>
</evidence>
<sequence>MTRAAEETIGFVSKKNQDWFDENDGTISLLIEAKRQTRLILENQPTAKNKRTHKQAVADCQRGIREVQNTWWQRKAVDIQNYADQRDLRRFYAATKEVFGPTRSSVGGLKDVDGATTITDSESILSRWKSHFENLLNDQANTPNDLICMTPQFGCPLDFVTLVRGLHDGMVGRVGHQSSLSGPFSINGGLKQGCVLAPTCFSLYTAAMLNEIPPDTPTIDLQFRMDGGVFNLARLRAKTKTTKTLLREMQYADNNATPGQTAEDLQRTATTYNTVYERFGMQVNTDKTKALIQHPPCQIHPKIYTTINEHTLEVDQFSYLGSILTSTPTCKKDVENRIRVANSAYGRLSCRVFNNHALTMATKIMVFQAIVLSTLLYACKTWTLYRSDIQSLERFQQYKLRQILKIPWESHTTNVAVLNQASVTSVEATIIHHRLRWAGHVQRMEPFRLPKIMLYGELANGTRPRGAPKLRYKDQLKRTLALTNIDPSCWKQTTRDRATWRRAVHHGTTAFEEKRKENEEAKRRRRRERQEQPRPPPTLPCELCPRLFHHRLGLSSHIRHKHPPRR</sequence>
<accession>A0AAE1G556</accession>
<keyword evidence="1" id="KW-0479">Metal-binding</keyword>
<dbReference type="GO" id="GO:0008270">
    <property type="term" value="F:zinc ion binding"/>
    <property type="evidence" value="ECO:0007669"/>
    <property type="project" value="UniProtKB-KW"/>
</dbReference>
<feature type="domain" description="C2H2-type" evidence="3">
    <location>
        <begin position="539"/>
        <end position="566"/>
    </location>
</feature>
<feature type="compositionally biased region" description="Basic and acidic residues" evidence="2">
    <location>
        <begin position="511"/>
        <end position="532"/>
    </location>
</feature>
<dbReference type="EMBL" id="JAWQEG010000702">
    <property type="protein sequence ID" value="KAK3886377.1"/>
    <property type="molecule type" value="Genomic_DNA"/>
</dbReference>
<dbReference type="PROSITE" id="PS50157">
    <property type="entry name" value="ZINC_FINGER_C2H2_2"/>
    <property type="match status" value="1"/>
</dbReference>
<proteinExistence type="predicted"/>
<feature type="region of interest" description="Disordered" evidence="2">
    <location>
        <begin position="503"/>
        <end position="542"/>
    </location>
</feature>
<evidence type="ECO:0000259" key="3">
    <source>
        <dbReference type="PROSITE" id="PS50157"/>
    </source>
</evidence>
<organism evidence="4 5">
    <name type="scientific">Petrolisthes cinctipes</name>
    <name type="common">Flat porcelain crab</name>
    <dbReference type="NCBI Taxonomy" id="88211"/>
    <lineage>
        <taxon>Eukaryota</taxon>
        <taxon>Metazoa</taxon>
        <taxon>Ecdysozoa</taxon>
        <taxon>Arthropoda</taxon>
        <taxon>Crustacea</taxon>
        <taxon>Multicrustacea</taxon>
        <taxon>Malacostraca</taxon>
        <taxon>Eumalacostraca</taxon>
        <taxon>Eucarida</taxon>
        <taxon>Decapoda</taxon>
        <taxon>Pleocyemata</taxon>
        <taxon>Anomura</taxon>
        <taxon>Galatheoidea</taxon>
        <taxon>Porcellanidae</taxon>
        <taxon>Petrolisthes</taxon>
    </lineage>
</organism>
<keyword evidence="5" id="KW-1185">Reference proteome</keyword>
<dbReference type="Proteomes" id="UP001286313">
    <property type="component" value="Unassembled WGS sequence"/>
</dbReference>
<dbReference type="PANTHER" id="PTHR47027">
    <property type="entry name" value="REVERSE TRANSCRIPTASE DOMAIN-CONTAINING PROTEIN"/>
    <property type="match status" value="1"/>
</dbReference>
<protein>
    <recommendedName>
        <fullName evidence="3">C2H2-type domain-containing protein</fullName>
    </recommendedName>
</protein>
<name>A0AAE1G556_PETCI</name>
<keyword evidence="1" id="KW-0862">Zinc</keyword>
<comment type="caution">
    <text evidence="4">The sequence shown here is derived from an EMBL/GenBank/DDBJ whole genome shotgun (WGS) entry which is preliminary data.</text>
</comment>
<dbReference type="Pfam" id="PF00078">
    <property type="entry name" value="RVT_1"/>
    <property type="match status" value="1"/>
</dbReference>
<keyword evidence="1" id="KW-0863">Zinc-finger</keyword>
<dbReference type="PROSITE" id="PS00028">
    <property type="entry name" value="ZINC_FINGER_C2H2_1"/>
    <property type="match status" value="1"/>
</dbReference>
<evidence type="ECO:0000256" key="2">
    <source>
        <dbReference type="SAM" id="MobiDB-lite"/>
    </source>
</evidence>